<evidence type="ECO:0000313" key="4">
    <source>
        <dbReference type="WBParaSite" id="Csp11.Scaffold561.g3908.t1"/>
    </source>
</evidence>
<dbReference type="STRING" id="1561998.A0A1I7TA35"/>
<organism evidence="3 4">
    <name type="scientific">Caenorhabditis tropicalis</name>
    <dbReference type="NCBI Taxonomy" id="1561998"/>
    <lineage>
        <taxon>Eukaryota</taxon>
        <taxon>Metazoa</taxon>
        <taxon>Ecdysozoa</taxon>
        <taxon>Nematoda</taxon>
        <taxon>Chromadorea</taxon>
        <taxon>Rhabditida</taxon>
        <taxon>Rhabditina</taxon>
        <taxon>Rhabditomorpha</taxon>
        <taxon>Rhabditoidea</taxon>
        <taxon>Rhabditidae</taxon>
        <taxon>Peloderinae</taxon>
        <taxon>Caenorhabditis</taxon>
    </lineage>
</organism>
<feature type="compositionally biased region" description="Polar residues" evidence="2">
    <location>
        <begin position="111"/>
        <end position="139"/>
    </location>
</feature>
<protein>
    <submittedName>
        <fullName evidence="4">MATH domain-containing protein</fullName>
    </submittedName>
</protein>
<name>A0A1I7TA35_9PELO</name>
<feature type="coiled-coil region" evidence="1">
    <location>
        <begin position="10"/>
        <end position="93"/>
    </location>
</feature>
<proteinExistence type="predicted"/>
<keyword evidence="3" id="KW-1185">Reference proteome</keyword>
<sequence>MLQNETGAKQKEQSETIANLREKLTTAETQNAKFRQDIRSRDETIKKKDEIIDKLTKDYNRSKTTCQTLEKRIKQMRNEKEREEKEKEMFAKAAGNRKVNYPVPLNQSLGTATTSAVSSRNPSVPSLKNTRKASTSKGRTVSFADDPNEQSLEVIEEDIQPELMKRYKTVDTQLGPCSIFEDSTGKTTKVTETISNGLLFEYSNGDFRWVNRQNSINFLQIYRYAVDKTIVIHLVLYNISIIYSLQRQLEVHRPGNNITLISVKRREVRTELHSPNNETFYTEMFDRNGSFITKDFCHREVNTEFTLGREYSHRDNGTRRVQCNTAPDDFELIEPEFRLRWFKGEIMVCKVFGRPGCIEKTLRIEINLNTGSGILETVESQSKDGMSHHKQTVFPWS</sequence>
<accession>A0A1I7TA35</accession>
<evidence type="ECO:0000313" key="3">
    <source>
        <dbReference type="Proteomes" id="UP000095282"/>
    </source>
</evidence>
<dbReference type="WBParaSite" id="Csp11.Scaffold561.g3908.t1">
    <property type="protein sequence ID" value="Csp11.Scaffold561.g3908.t1"/>
    <property type="gene ID" value="Csp11.Scaffold561.g3908"/>
</dbReference>
<feature type="region of interest" description="Disordered" evidence="2">
    <location>
        <begin position="111"/>
        <end position="143"/>
    </location>
</feature>
<evidence type="ECO:0000256" key="2">
    <source>
        <dbReference type="SAM" id="MobiDB-lite"/>
    </source>
</evidence>
<dbReference type="eggNOG" id="ENOG502SYI4">
    <property type="taxonomic scope" value="Eukaryota"/>
</dbReference>
<dbReference type="AlphaFoldDB" id="A0A1I7TA35"/>
<dbReference type="Proteomes" id="UP000095282">
    <property type="component" value="Unplaced"/>
</dbReference>
<keyword evidence="1" id="KW-0175">Coiled coil</keyword>
<evidence type="ECO:0000256" key="1">
    <source>
        <dbReference type="SAM" id="Coils"/>
    </source>
</evidence>
<reference evidence="4" key="1">
    <citation type="submission" date="2016-11" db="UniProtKB">
        <authorList>
            <consortium name="WormBaseParasite"/>
        </authorList>
    </citation>
    <scope>IDENTIFICATION</scope>
</reference>